<name>A0A4Y3RJ52_9ACTN</name>
<dbReference type="SMART" id="SM01043">
    <property type="entry name" value="BTAD"/>
    <property type="match status" value="1"/>
</dbReference>
<evidence type="ECO:0000256" key="2">
    <source>
        <dbReference type="SAM" id="MobiDB-lite"/>
    </source>
</evidence>
<organism evidence="5 6">
    <name type="scientific">Streptomyces gardneri</name>
    <dbReference type="NCBI Taxonomy" id="66892"/>
    <lineage>
        <taxon>Bacteria</taxon>
        <taxon>Bacillati</taxon>
        <taxon>Actinomycetota</taxon>
        <taxon>Actinomycetes</taxon>
        <taxon>Kitasatosporales</taxon>
        <taxon>Streptomycetaceae</taxon>
        <taxon>Streptomyces</taxon>
    </lineage>
</organism>
<gene>
    <name evidence="5" type="ORF">SGA01_30140</name>
</gene>
<dbReference type="InterPro" id="IPR005158">
    <property type="entry name" value="BTAD"/>
</dbReference>
<dbReference type="CDD" id="cd00118">
    <property type="entry name" value="LysM"/>
    <property type="match status" value="1"/>
</dbReference>
<feature type="region of interest" description="Disordered" evidence="2">
    <location>
        <begin position="216"/>
        <end position="276"/>
    </location>
</feature>
<feature type="transmembrane region" description="Helical" evidence="3">
    <location>
        <begin position="12"/>
        <end position="39"/>
    </location>
</feature>
<evidence type="ECO:0000313" key="5">
    <source>
        <dbReference type="EMBL" id="GEB57409.1"/>
    </source>
</evidence>
<dbReference type="InterPro" id="IPR011990">
    <property type="entry name" value="TPR-like_helical_dom_sf"/>
</dbReference>
<dbReference type="InterPro" id="IPR018392">
    <property type="entry name" value="LysM"/>
</dbReference>
<feature type="transmembrane region" description="Helical" evidence="3">
    <location>
        <begin position="59"/>
        <end position="84"/>
    </location>
</feature>
<evidence type="ECO:0000256" key="3">
    <source>
        <dbReference type="SAM" id="Phobius"/>
    </source>
</evidence>
<evidence type="ECO:0000256" key="1">
    <source>
        <dbReference type="ARBA" id="ARBA00023012"/>
    </source>
</evidence>
<feature type="region of interest" description="Disordered" evidence="2">
    <location>
        <begin position="290"/>
        <end position="423"/>
    </location>
</feature>
<feature type="compositionally biased region" description="Basic and acidic residues" evidence="2">
    <location>
        <begin position="856"/>
        <end position="866"/>
    </location>
</feature>
<feature type="region of interest" description="Disordered" evidence="2">
    <location>
        <begin position="452"/>
        <end position="477"/>
    </location>
</feature>
<feature type="region of interest" description="Disordered" evidence="2">
    <location>
        <begin position="138"/>
        <end position="162"/>
    </location>
</feature>
<feature type="region of interest" description="Disordered" evidence="2">
    <location>
        <begin position="796"/>
        <end position="904"/>
    </location>
</feature>
<evidence type="ECO:0000259" key="4">
    <source>
        <dbReference type="PROSITE" id="PS51782"/>
    </source>
</evidence>
<feature type="compositionally biased region" description="Acidic residues" evidence="2">
    <location>
        <begin position="806"/>
        <end position="817"/>
    </location>
</feature>
<feature type="compositionally biased region" description="Polar residues" evidence="2">
    <location>
        <begin position="221"/>
        <end position="241"/>
    </location>
</feature>
<feature type="compositionally biased region" description="Low complexity" evidence="2">
    <location>
        <begin position="387"/>
        <end position="408"/>
    </location>
</feature>
<protein>
    <submittedName>
        <fullName evidence="5">Membrane protein</fullName>
    </submittedName>
</protein>
<dbReference type="RefSeq" id="WP_141296969.1">
    <property type="nucleotide sequence ID" value="NZ_BJMN01000018.1"/>
</dbReference>
<comment type="caution">
    <text evidence="5">The sequence shown here is derived from an EMBL/GenBank/DDBJ whole genome shotgun (WGS) entry which is preliminary data.</text>
</comment>
<reference evidence="5 6" key="1">
    <citation type="submission" date="2019-06" db="EMBL/GenBank/DDBJ databases">
        <title>Whole genome shotgun sequence of Streptomyces gardneri NBRC 12865.</title>
        <authorList>
            <person name="Hosoyama A."/>
            <person name="Uohara A."/>
            <person name="Ohji S."/>
            <person name="Ichikawa N."/>
        </authorList>
    </citation>
    <scope>NUCLEOTIDE SEQUENCE [LARGE SCALE GENOMIC DNA]</scope>
    <source>
        <strain evidence="5 6">NBRC 12865</strain>
    </source>
</reference>
<dbReference type="Proteomes" id="UP000315226">
    <property type="component" value="Unassembled WGS sequence"/>
</dbReference>
<dbReference type="PANTHER" id="PTHR34700">
    <property type="entry name" value="POTASSIUM BINDING PROTEIN KBP"/>
    <property type="match status" value="1"/>
</dbReference>
<feature type="compositionally biased region" description="Acidic residues" evidence="2">
    <location>
        <begin position="874"/>
        <end position="883"/>
    </location>
</feature>
<feature type="compositionally biased region" description="Low complexity" evidence="2">
    <location>
        <begin position="333"/>
        <end position="342"/>
    </location>
</feature>
<feature type="region of interest" description="Disordered" evidence="2">
    <location>
        <begin position="920"/>
        <end position="956"/>
    </location>
</feature>
<dbReference type="PANTHER" id="PTHR34700:SF4">
    <property type="entry name" value="PHAGE-LIKE ELEMENT PBSX PROTEIN XKDP"/>
    <property type="match status" value="1"/>
</dbReference>
<evidence type="ECO:0000313" key="6">
    <source>
        <dbReference type="Proteomes" id="UP000315226"/>
    </source>
</evidence>
<dbReference type="PROSITE" id="PS51782">
    <property type="entry name" value="LYSM"/>
    <property type="match status" value="1"/>
</dbReference>
<dbReference type="OrthoDB" id="8444614at2"/>
<keyword evidence="6" id="KW-1185">Reference proteome</keyword>
<feature type="compositionally biased region" description="Pro residues" evidence="2">
    <location>
        <begin position="932"/>
        <end position="946"/>
    </location>
</feature>
<dbReference type="SMART" id="SM00257">
    <property type="entry name" value="LysM"/>
    <property type="match status" value="1"/>
</dbReference>
<feature type="compositionally biased region" description="Low complexity" evidence="2">
    <location>
        <begin position="368"/>
        <end position="377"/>
    </location>
</feature>
<dbReference type="GO" id="GO:0000160">
    <property type="term" value="P:phosphorelay signal transduction system"/>
    <property type="evidence" value="ECO:0007669"/>
    <property type="project" value="UniProtKB-KW"/>
</dbReference>
<keyword evidence="1" id="KW-0902">Two-component regulatory system</keyword>
<feature type="compositionally biased region" description="Polar residues" evidence="2">
    <location>
        <begin position="140"/>
        <end position="152"/>
    </location>
</feature>
<sequence>MANRTSPRTTGALGLLRALLGLAVLTALIAGVPYLLLAFGQQPTELTGEIDLLAQDDGTLLFVVVTCIGWAAWAAFTLSALLEIGGLLRRRPAPRIKGLGGMQSLAAFLLGSLVLLAPTAASAATPAYAATSVHIAAEGPSSTPRTVSSTANEAEWPQHTVTSATELPWDLAEEYLGDGKRWKDIAALNPQIPQLAAGDQYLPKGAVINLPADAQPVAPATHTTPETKNSPHATTSEPQTSEPRHTPNHPQDSGRGSTRDGDERPTSVTVREGDSLWTIAAEHGDPEDWPVIYEANKGEPLPGGGRFDNPNLIVPGQQLDLPQAATNQPPARPDTSTPTTPDKPGDKQPDQKPAPDSIPQKDIDKDTAASNPATPAAPSTPAPSAPSAPASATPTPSTTTPTAVPTPAQAGQKADSTQQTKDADQALAPAAVWMGAGTLAAALIGTLTTRRILQQRRRRPGRRIPMPTGSAATTEQGLRSVQHPTGFDLLDATLRTLALNLAEADRDLPVVTAVVLHEHKVELHLDQNTPPMKPFSGTAGRTDLWTCTASSPDLADQDALQGADAPYPALVSLGWDASGRLVLVDLEYIGVLHLDGDPDHARHVLQAIAVELASTPLPGHLEITALADTAPGLDDAAPERVARTDKLADAVAELTSRTTDQQRALAALGAPTLRTARLQEDAGGSWTPHILLAAQLPEGTETEGLLDLITTAPRVAGAVVTSSDNADLAPHDGWTLHCTGPDETIVLPGSSLPIKLQGLSDPHFADAIELLTLSASTTDVPAHDAWLDDLLDPDEELEEQDHQEPDQGDSSDDPEKTDEEKGTPAPPADADEDGMPAEYADIEQEELETTETENAEPTHETREAPAHHAAHTADDDDQADSDTGDPTRADLFDPPPAPLLASAPVPAATDPAKAVPVLTNEEPDAPEESPAPDNPPSPSLPVPGPTPTTDSAEEPSDTAPAVLLLGPVTIKGATGRIDSNRLSAAVELVSYLALNPGGDHHAIDDALWPGRLVNKQMRNAVISRTRSWLGKNTDGDAYFPRVQDTGDSRYRLASAVTCDWRTFQVLARTGLARNDEDRDLDLRRALALVRGRPFAAIDPQRYAWAEPAVQEMVSAIADVAYELSTRRREAADYTGALWAAHQGLLAAEENELLHRQVFLAHHGAGDVGGLREAAARLARINESLGGGVDMEAETAQLLRTLLPKPVGIR</sequence>
<keyword evidence="3" id="KW-0812">Transmembrane</keyword>
<dbReference type="InterPro" id="IPR036779">
    <property type="entry name" value="LysM_dom_sf"/>
</dbReference>
<keyword evidence="3" id="KW-0472">Membrane</keyword>
<dbReference type="Gene3D" id="1.25.40.10">
    <property type="entry name" value="Tetratricopeptide repeat domain"/>
    <property type="match status" value="1"/>
</dbReference>
<dbReference type="InterPro" id="IPR052196">
    <property type="entry name" value="Bact_Kbp"/>
</dbReference>
<feature type="transmembrane region" description="Helical" evidence="3">
    <location>
        <begin position="105"/>
        <end position="124"/>
    </location>
</feature>
<feature type="compositionally biased region" description="Acidic residues" evidence="2">
    <location>
        <begin position="829"/>
        <end position="854"/>
    </location>
</feature>
<proteinExistence type="predicted"/>
<keyword evidence="3" id="KW-1133">Transmembrane helix</keyword>
<dbReference type="Gene3D" id="3.10.350.10">
    <property type="entry name" value="LysM domain"/>
    <property type="match status" value="1"/>
</dbReference>
<accession>A0A4Y3RJ52</accession>
<dbReference type="AlphaFoldDB" id="A0A4Y3RJ52"/>
<feature type="compositionally biased region" description="Basic residues" evidence="2">
    <location>
        <begin position="453"/>
        <end position="462"/>
    </location>
</feature>
<dbReference type="Pfam" id="PF01476">
    <property type="entry name" value="LysM"/>
    <property type="match status" value="1"/>
</dbReference>
<dbReference type="EMBL" id="BJMN01000018">
    <property type="protein sequence ID" value="GEB57409.1"/>
    <property type="molecule type" value="Genomic_DNA"/>
</dbReference>
<feature type="domain" description="LysM" evidence="4">
    <location>
        <begin position="266"/>
        <end position="321"/>
    </location>
</feature>